<sequence length="183" mass="20082">MFPKSALSILMPLLTQAALEVHFVGTAGIPPRGSAPGSIQQQYRGGPRYPAQNAYGGSGRYPAQFAPRSGGGMIRQYEQRDPRADGHQPSYPSQPWQTNPRSTGLFLESWMTVASTAEGDEDSNTSTGRYDERLHPDSCVSHCLFCRDTLDPDRIVWEVPVDLVMSMTDRKAKRFGVGSYGAV</sequence>
<dbReference type="AlphaFoldDB" id="A0A0G4FCS5"/>
<dbReference type="EMBL" id="CDMZ01000265">
    <property type="protein sequence ID" value="CEM10510.1"/>
    <property type="molecule type" value="Genomic_DNA"/>
</dbReference>
<dbReference type="VEuPathDB" id="CryptoDB:Cvel_16221"/>
<dbReference type="PhylomeDB" id="A0A0G4FCS5"/>
<proteinExistence type="predicted"/>
<organism evidence="2">
    <name type="scientific">Chromera velia CCMP2878</name>
    <dbReference type="NCBI Taxonomy" id="1169474"/>
    <lineage>
        <taxon>Eukaryota</taxon>
        <taxon>Sar</taxon>
        <taxon>Alveolata</taxon>
        <taxon>Colpodellida</taxon>
        <taxon>Chromeraceae</taxon>
        <taxon>Chromera</taxon>
    </lineage>
</organism>
<evidence type="ECO:0000313" key="2">
    <source>
        <dbReference type="EMBL" id="CEM10510.1"/>
    </source>
</evidence>
<feature type="signal peptide" evidence="1">
    <location>
        <begin position="1"/>
        <end position="17"/>
    </location>
</feature>
<reference evidence="2" key="1">
    <citation type="submission" date="2014-11" db="EMBL/GenBank/DDBJ databases">
        <authorList>
            <person name="Otto D Thomas"/>
            <person name="Naeem Raeece"/>
        </authorList>
    </citation>
    <scope>NUCLEOTIDE SEQUENCE</scope>
</reference>
<evidence type="ECO:0000256" key="1">
    <source>
        <dbReference type="SAM" id="SignalP"/>
    </source>
</evidence>
<accession>A0A0G4FCS5</accession>
<feature type="chain" id="PRO_5005188890" evidence="1">
    <location>
        <begin position="18"/>
        <end position="183"/>
    </location>
</feature>
<keyword evidence="1" id="KW-0732">Signal</keyword>
<protein>
    <submittedName>
        <fullName evidence="2">Uncharacterized protein</fullName>
    </submittedName>
</protein>
<name>A0A0G4FCS5_9ALVE</name>
<gene>
    <name evidence="2" type="ORF">Cvel_16221</name>
</gene>